<dbReference type="PANTHER" id="PTHR43033:SF1">
    <property type="entry name" value="TRNA(ILE)-LYSIDINE SYNTHASE-RELATED"/>
    <property type="match status" value="1"/>
</dbReference>
<sequence length="442" mass="52132">MLDFRITDKLKKIIGKYELLKKNDKVLIAFSGGPDSVFLFHCINFFRESLGLELELVYVNHKLREDADEDIKFVKEFAEKYEVRYHIREADVKETAVREKISEEEAGREERYRIFFDIMKENNIDKIATGHNLDDNIETFIFRLLRGTALNGLKGIPVKRGAIIRPILEFRKDYILEVLDGADEEYRLDSTNFETKYTRNKIRNLIFPLFSEVNPLFREKIAGLIEEINNFEDIEKSKEAVLWLSDLRKMDKTMQNKRIFDLISMYDIEINREKIRQIGELINSKGNKEINLGNNFILYKNYDKLEVIFQNEYVPLPEELILEEGIMTEWGDYLLEVTKRDIKESSRENGKIIFLGDKTNIKVRSRKEGDRIYLKNLGYKKIKKILIDEKIEKKERERIPVIELDNEIAAIGDIKISGKLELSRNAVSKEQMKLIIRRKNAK</sequence>
<evidence type="ECO:0000256" key="2">
    <source>
        <dbReference type="ARBA" id="ARBA00022490"/>
    </source>
</evidence>
<keyword evidence="5 8" id="KW-0547">Nucleotide-binding</keyword>
<dbReference type="SMART" id="SM00977">
    <property type="entry name" value="TilS_C"/>
    <property type="match status" value="1"/>
</dbReference>
<dbReference type="GO" id="GO:0032267">
    <property type="term" value="F:tRNA(Ile)-lysidine synthase activity"/>
    <property type="evidence" value="ECO:0007669"/>
    <property type="project" value="UniProtKB-EC"/>
</dbReference>
<comment type="subcellular location">
    <subcellularLocation>
        <location evidence="1 8">Cytoplasm</location>
    </subcellularLocation>
</comment>
<reference evidence="10 11" key="2">
    <citation type="journal article" date="2010" name="Stand. Genomic Sci.">
        <title>Complete genome sequence of Sebaldella termitidis type strain (NCTC 11300).</title>
        <authorList>
            <person name="Harmon-Smith M."/>
            <person name="Celia L."/>
            <person name="Chertkov O."/>
            <person name="Lapidus A."/>
            <person name="Copeland A."/>
            <person name="Glavina Del Rio T."/>
            <person name="Nolan M."/>
            <person name="Lucas S."/>
            <person name="Tice H."/>
            <person name="Cheng J.F."/>
            <person name="Han C."/>
            <person name="Detter J.C."/>
            <person name="Bruce D."/>
            <person name="Goodwin L."/>
            <person name="Pitluck S."/>
            <person name="Pati A."/>
            <person name="Liolios K."/>
            <person name="Ivanova N."/>
            <person name="Mavromatis K."/>
            <person name="Mikhailova N."/>
            <person name="Chen A."/>
            <person name="Palaniappan K."/>
            <person name="Land M."/>
            <person name="Hauser L."/>
            <person name="Chang Y.J."/>
            <person name="Jeffries C.D."/>
            <person name="Brettin T."/>
            <person name="Goker M."/>
            <person name="Beck B."/>
            <person name="Bristow J."/>
            <person name="Eisen J.A."/>
            <person name="Markowitz V."/>
            <person name="Hugenholtz P."/>
            <person name="Kyrpides N.C."/>
            <person name="Klenk H.P."/>
            <person name="Chen F."/>
        </authorList>
    </citation>
    <scope>NUCLEOTIDE SEQUENCE [LARGE SCALE GENOMIC DNA]</scope>
    <source>
        <strain evidence="11">ATCC 33386 / NCTC 11300</strain>
    </source>
</reference>
<dbReference type="InterPro" id="IPR014729">
    <property type="entry name" value="Rossmann-like_a/b/a_fold"/>
</dbReference>
<name>D1AM95_SEBTE</name>
<dbReference type="RefSeq" id="WP_012862063.1">
    <property type="nucleotide sequence ID" value="NC_013517.1"/>
</dbReference>
<dbReference type="eggNOG" id="COG0037">
    <property type="taxonomic scope" value="Bacteria"/>
</dbReference>
<dbReference type="Pfam" id="PF11734">
    <property type="entry name" value="TilS_C"/>
    <property type="match status" value="1"/>
</dbReference>
<dbReference type="AlphaFoldDB" id="D1AM95"/>
<comment type="catalytic activity">
    <reaction evidence="7 8">
        <text>cytidine(34) in tRNA(Ile2) + L-lysine + ATP = lysidine(34) in tRNA(Ile2) + AMP + diphosphate + H(+)</text>
        <dbReference type="Rhea" id="RHEA:43744"/>
        <dbReference type="Rhea" id="RHEA-COMP:10625"/>
        <dbReference type="Rhea" id="RHEA-COMP:10670"/>
        <dbReference type="ChEBI" id="CHEBI:15378"/>
        <dbReference type="ChEBI" id="CHEBI:30616"/>
        <dbReference type="ChEBI" id="CHEBI:32551"/>
        <dbReference type="ChEBI" id="CHEBI:33019"/>
        <dbReference type="ChEBI" id="CHEBI:82748"/>
        <dbReference type="ChEBI" id="CHEBI:83665"/>
        <dbReference type="ChEBI" id="CHEBI:456215"/>
        <dbReference type="EC" id="6.3.4.19"/>
    </reaction>
</comment>
<feature type="binding site" evidence="8">
    <location>
        <begin position="31"/>
        <end position="36"/>
    </location>
    <ligand>
        <name>ATP</name>
        <dbReference type="ChEBI" id="CHEBI:30616"/>
    </ligand>
</feature>
<organism evidence="10 11">
    <name type="scientific">Sebaldella termitidis (strain ATCC 33386 / NCTC 11300)</name>
    <dbReference type="NCBI Taxonomy" id="526218"/>
    <lineage>
        <taxon>Bacteria</taxon>
        <taxon>Fusobacteriati</taxon>
        <taxon>Fusobacteriota</taxon>
        <taxon>Fusobacteriia</taxon>
        <taxon>Fusobacteriales</taxon>
        <taxon>Leptotrichiaceae</taxon>
        <taxon>Sebaldella</taxon>
    </lineage>
</organism>
<dbReference type="Pfam" id="PF01171">
    <property type="entry name" value="ATP_bind_3"/>
    <property type="match status" value="1"/>
</dbReference>
<keyword evidence="11" id="KW-1185">Reference proteome</keyword>
<dbReference type="NCBIfam" id="TIGR02432">
    <property type="entry name" value="lysidine_TilS_N"/>
    <property type="match status" value="1"/>
</dbReference>
<evidence type="ECO:0000256" key="6">
    <source>
        <dbReference type="ARBA" id="ARBA00022840"/>
    </source>
</evidence>
<dbReference type="PANTHER" id="PTHR43033">
    <property type="entry name" value="TRNA(ILE)-LYSIDINE SYNTHASE-RELATED"/>
    <property type="match status" value="1"/>
</dbReference>
<dbReference type="HAMAP" id="MF_01161">
    <property type="entry name" value="tRNA_Ile_lys_synt"/>
    <property type="match status" value="1"/>
</dbReference>
<dbReference type="EMBL" id="CP001739">
    <property type="protein sequence ID" value="ACZ09469.1"/>
    <property type="molecule type" value="Genomic_DNA"/>
</dbReference>
<gene>
    <name evidence="8" type="primary">tilS</name>
    <name evidence="10" type="ordered locus">Sterm_2624</name>
</gene>
<keyword evidence="6 8" id="KW-0067">ATP-binding</keyword>
<keyword evidence="2 8" id="KW-0963">Cytoplasm</keyword>
<evidence type="ECO:0000256" key="5">
    <source>
        <dbReference type="ARBA" id="ARBA00022741"/>
    </source>
</evidence>
<dbReference type="InterPro" id="IPR012094">
    <property type="entry name" value="tRNA_Ile_lys_synt"/>
</dbReference>
<evidence type="ECO:0000259" key="9">
    <source>
        <dbReference type="SMART" id="SM00977"/>
    </source>
</evidence>
<dbReference type="EC" id="6.3.4.19" evidence="8"/>
<accession>D1AM95</accession>
<comment type="similarity">
    <text evidence="8">Belongs to the tRNA(Ile)-lysidine synthase family.</text>
</comment>
<dbReference type="HOGENOM" id="CLU_018869_0_1_0"/>
<dbReference type="NCBIfam" id="TIGR02433">
    <property type="entry name" value="lysidine_TilS_C"/>
    <property type="match status" value="1"/>
</dbReference>
<dbReference type="SUPFAM" id="SSF52402">
    <property type="entry name" value="Adenine nucleotide alpha hydrolases-like"/>
    <property type="match status" value="1"/>
</dbReference>
<dbReference type="GO" id="GO:0005737">
    <property type="term" value="C:cytoplasm"/>
    <property type="evidence" value="ECO:0007669"/>
    <property type="project" value="UniProtKB-SubCell"/>
</dbReference>
<dbReference type="InterPro" id="IPR012796">
    <property type="entry name" value="Lysidine-tRNA-synth_C"/>
</dbReference>
<dbReference type="InterPro" id="IPR012795">
    <property type="entry name" value="tRNA_Ile_lys_synt_N"/>
</dbReference>
<dbReference type="CDD" id="cd01992">
    <property type="entry name" value="TilS_N"/>
    <property type="match status" value="1"/>
</dbReference>
<dbReference type="Gene3D" id="3.40.50.620">
    <property type="entry name" value="HUPs"/>
    <property type="match status" value="1"/>
</dbReference>
<dbReference type="GO" id="GO:0006400">
    <property type="term" value="P:tRNA modification"/>
    <property type="evidence" value="ECO:0007669"/>
    <property type="project" value="UniProtKB-UniRule"/>
</dbReference>
<evidence type="ECO:0000256" key="3">
    <source>
        <dbReference type="ARBA" id="ARBA00022598"/>
    </source>
</evidence>
<dbReference type="STRING" id="526218.Sterm_2624"/>
<feature type="domain" description="Lysidine-tRNA(Ile) synthetase C-terminal" evidence="9">
    <location>
        <begin position="361"/>
        <end position="422"/>
    </location>
</feature>
<comment type="domain">
    <text evidence="8">The N-terminal region contains the highly conserved SGGXDS motif, predicted to be a P-loop motif involved in ATP binding.</text>
</comment>
<proteinExistence type="inferred from homology"/>
<evidence type="ECO:0000313" key="11">
    <source>
        <dbReference type="Proteomes" id="UP000000845"/>
    </source>
</evidence>
<dbReference type="KEGG" id="str:Sterm_2624"/>
<comment type="function">
    <text evidence="8">Ligates lysine onto the cytidine present at position 34 of the AUA codon-specific tRNA(Ile) that contains the anticodon CAU, in an ATP-dependent manner. Cytidine is converted to lysidine, thus changing the amino acid specificity of the tRNA from methionine to isoleucine.</text>
</comment>
<dbReference type="SUPFAM" id="SSF56037">
    <property type="entry name" value="PheT/TilS domain"/>
    <property type="match status" value="1"/>
</dbReference>
<reference evidence="11" key="1">
    <citation type="submission" date="2009-09" db="EMBL/GenBank/DDBJ databases">
        <title>The complete chromosome of Sebaldella termitidis ATCC 33386.</title>
        <authorList>
            <consortium name="US DOE Joint Genome Institute (JGI-PGF)"/>
            <person name="Lucas S."/>
            <person name="Copeland A."/>
            <person name="Lapidus A."/>
            <person name="Glavina del Rio T."/>
            <person name="Dalin E."/>
            <person name="Tice H."/>
            <person name="Bruce D."/>
            <person name="Goodwin L."/>
            <person name="Pitluck S."/>
            <person name="Kyrpides N."/>
            <person name="Mavromatis K."/>
            <person name="Ivanova N."/>
            <person name="Mikhailova N."/>
            <person name="Sims D."/>
            <person name="Meincke L."/>
            <person name="Brettin T."/>
            <person name="Detter J.C."/>
            <person name="Han C."/>
            <person name="Larimer F."/>
            <person name="Land M."/>
            <person name="Hauser L."/>
            <person name="Markowitz V."/>
            <person name="Cheng J.F."/>
            <person name="Hugenholtz P."/>
            <person name="Woyke T."/>
            <person name="Wu D."/>
            <person name="Eisen J.A."/>
        </authorList>
    </citation>
    <scope>NUCLEOTIDE SEQUENCE [LARGE SCALE GENOMIC DNA]</scope>
    <source>
        <strain evidence="11">ATCC 33386 / NCTC 11300</strain>
    </source>
</reference>
<keyword evidence="3 8" id="KW-0436">Ligase</keyword>
<evidence type="ECO:0000256" key="1">
    <source>
        <dbReference type="ARBA" id="ARBA00004496"/>
    </source>
</evidence>
<protein>
    <recommendedName>
        <fullName evidence="8">tRNA(Ile)-lysidine synthase</fullName>
        <ecNumber evidence="8">6.3.4.19</ecNumber>
    </recommendedName>
    <alternativeName>
        <fullName evidence="8">tRNA(Ile)-2-lysyl-cytidine synthase</fullName>
    </alternativeName>
    <alternativeName>
        <fullName evidence="8">tRNA(Ile)-lysidine synthetase</fullName>
    </alternativeName>
</protein>
<dbReference type="Proteomes" id="UP000000845">
    <property type="component" value="Chromosome"/>
</dbReference>
<evidence type="ECO:0000313" key="10">
    <source>
        <dbReference type="EMBL" id="ACZ09469.1"/>
    </source>
</evidence>
<evidence type="ECO:0000256" key="7">
    <source>
        <dbReference type="ARBA" id="ARBA00048539"/>
    </source>
</evidence>
<dbReference type="GO" id="GO:0005524">
    <property type="term" value="F:ATP binding"/>
    <property type="evidence" value="ECO:0007669"/>
    <property type="project" value="UniProtKB-UniRule"/>
</dbReference>
<dbReference type="InterPro" id="IPR011063">
    <property type="entry name" value="TilS/TtcA_N"/>
</dbReference>
<evidence type="ECO:0000256" key="4">
    <source>
        <dbReference type="ARBA" id="ARBA00022694"/>
    </source>
</evidence>
<evidence type="ECO:0000256" key="8">
    <source>
        <dbReference type="HAMAP-Rule" id="MF_01161"/>
    </source>
</evidence>
<keyword evidence="4 8" id="KW-0819">tRNA processing</keyword>